<dbReference type="InterPro" id="IPR018939">
    <property type="entry name" value="Autophagy-rel_prot_27"/>
</dbReference>
<evidence type="ECO:0000256" key="1">
    <source>
        <dbReference type="ARBA" id="ARBA00004472"/>
    </source>
</evidence>
<evidence type="ECO:0000313" key="9">
    <source>
        <dbReference type="EMBL" id="OAD52378.1"/>
    </source>
</evidence>
<keyword evidence="3 8" id="KW-0732">Signal</keyword>
<comment type="subcellular location">
    <subcellularLocation>
        <location evidence="1">Preautophagosomal structure membrane</location>
        <topology evidence="1">Single-pass type I membrane protein</topology>
    </subcellularLocation>
</comment>
<dbReference type="InterPro" id="IPR009011">
    <property type="entry name" value="Man6P_isomerase_rcpt-bd_dom_sf"/>
</dbReference>
<dbReference type="GO" id="GO:0015031">
    <property type="term" value="P:protein transport"/>
    <property type="evidence" value="ECO:0007669"/>
    <property type="project" value="UniProtKB-KW"/>
</dbReference>
<evidence type="ECO:0000256" key="2">
    <source>
        <dbReference type="ARBA" id="ARBA00022692"/>
    </source>
</evidence>
<keyword evidence="4" id="KW-0653">Protein transport</keyword>
<dbReference type="GO" id="GO:0000139">
    <property type="term" value="C:Golgi membrane"/>
    <property type="evidence" value="ECO:0007669"/>
    <property type="project" value="UniProtKB-SubCell"/>
</dbReference>
<feature type="transmembrane region" description="Helical" evidence="7">
    <location>
        <begin position="177"/>
        <end position="196"/>
    </location>
</feature>
<dbReference type="PANTHER" id="PTHR15071">
    <property type="entry name" value="MANNOSE-6-PHOSPHATE RECEPTOR FAMILY MEMBER"/>
    <property type="match status" value="1"/>
</dbReference>
<name>A0A310S7F7_9HYME</name>
<accession>A0A310S7F7</accession>
<evidence type="ECO:0000256" key="4">
    <source>
        <dbReference type="ARBA" id="ARBA00022927"/>
    </source>
</evidence>
<feature type="chain" id="PRO_5016273354" evidence="8">
    <location>
        <begin position="25"/>
        <end position="246"/>
    </location>
</feature>
<keyword evidence="6 7" id="KW-0472">Membrane</keyword>
<dbReference type="GO" id="GO:0005802">
    <property type="term" value="C:trans-Golgi network"/>
    <property type="evidence" value="ECO:0007669"/>
    <property type="project" value="TreeGrafter"/>
</dbReference>
<dbReference type="Gene3D" id="2.70.130.10">
    <property type="entry name" value="Mannose-6-phosphate receptor binding domain"/>
    <property type="match status" value="1"/>
</dbReference>
<protein>
    <submittedName>
        <fullName evidence="9">Cation-dependent mannose-6-phosphate receptor</fullName>
    </submittedName>
</protein>
<dbReference type="OrthoDB" id="29460at2759"/>
<reference evidence="9 10" key="1">
    <citation type="submission" date="2015-07" db="EMBL/GenBank/DDBJ databases">
        <title>The genome of Eufriesea mexicana.</title>
        <authorList>
            <person name="Pan H."/>
            <person name="Kapheim K."/>
        </authorList>
    </citation>
    <scope>NUCLEOTIDE SEQUENCE [LARGE SCALE GENOMIC DNA]</scope>
    <source>
        <strain evidence="9">0111107269</strain>
        <tissue evidence="9">Whole body</tissue>
    </source>
</reference>
<keyword evidence="5 7" id="KW-1133">Transmembrane helix</keyword>
<evidence type="ECO:0000256" key="5">
    <source>
        <dbReference type="ARBA" id="ARBA00022989"/>
    </source>
</evidence>
<dbReference type="Pfam" id="PF09451">
    <property type="entry name" value="ATG27"/>
    <property type="match status" value="1"/>
</dbReference>
<evidence type="ECO:0000256" key="6">
    <source>
        <dbReference type="ARBA" id="ARBA00023136"/>
    </source>
</evidence>
<keyword evidence="2 7" id="KW-0812">Transmembrane</keyword>
<dbReference type="Proteomes" id="UP000250275">
    <property type="component" value="Unassembled WGS sequence"/>
</dbReference>
<dbReference type="AlphaFoldDB" id="A0A310S7F7"/>
<evidence type="ECO:0000256" key="8">
    <source>
        <dbReference type="SAM" id="SignalP"/>
    </source>
</evidence>
<proteinExistence type="predicted"/>
<evidence type="ECO:0000256" key="3">
    <source>
        <dbReference type="ARBA" id="ARBA00022729"/>
    </source>
</evidence>
<feature type="signal peptide" evidence="8">
    <location>
        <begin position="1"/>
        <end position="24"/>
    </location>
</feature>
<evidence type="ECO:0000256" key="7">
    <source>
        <dbReference type="SAM" id="Phobius"/>
    </source>
</evidence>
<organism evidence="9 10">
    <name type="scientific">Eufriesea mexicana</name>
    <dbReference type="NCBI Taxonomy" id="516756"/>
    <lineage>
        <taxon>Eukaryota</taxon>
        <taxon>Metazoa</taxon>
        <taxon>Ecdysozoa</taxon>
        <taxon>Arthropoda</taxon>
        <taxon>Hexapoda</taxon>
        <taxon>Insecta</taxon>
        <taxon>Pterygota</taxon>
        <taxon>Neoptera</taxon>
        <taxon>Endopterygota</taxon>
        <taxon>Hymenoptera</taxon>
        <taxon>Apocrita</taxon>
        <taxon>Aculeata</taxon>
        <taxon>Apoidea</taxon>
        <taxon>Anthophila</taxon>
        <taxon>Apidae</taxon>
        <taxon>Eufriesea</taxon>
    </lineage>
</organism>
<gene>
    <name evidence="9" type="ORF">WN48_01819</name>
</gene>
<sequence length="246" mass="27402">MTKKNELLFIFGLFLISFCEQTSSECRQLTACSCTFPNGQGYTLLPLASSSPLLTADPNHNYTFYFHPCTNTVNFPSLPNNVSNNCHKGNGVSLCAEHDGTSFVLGKAEDTKIILEADNSKPPIFILDHDNYSTTIALACCNVCKTTLTLDSIDDKRYHLLLSSPYACKTFVQSKGLSISSTLLILFFVFTGLYFIGGAMILKCLRGATGWEMVPNHRFWKNFLSLVKDGIVFTFNCCRVDSYERI</sequence>
<keyword evidence="10" id="KW-1185">Reference proteome</keyword>
<dbReference type="GO" id="GO:0034045">
    <property type="term" value="C:phagophore assembly site membrane"/>
    <property type="evidence" value="ECO:0007669"/>
    <property type="project" value="UniProtKB-SubCell"/>
</dbReference>
<dbReference type="PANTHER" id="PTHR15071:SF0">
    <property type="entry name" value="MANNOSE 6-PHOSPHATE RECEPTOR-LIKE PROTEIN 1"/>
    <property type="match status" value="1"/>
</dbReference>
<keyword evidence="9" id="KW-0675">Receptor</keyword>
<dbReference type="EMBL" id="KQ773583">
    <property type="protein sequence ID" value="OAD52378.1"/>
    <property type="molecule type" value="Genomic_DNA"/>
</dbReference>
<dbReference type="SUPFAM" id="SSF50911">
    <property type="entry name" value="Mannose 6-phosphate receptor domain"/>
    <property type="match status" value="1"/>
</dbReference>
<keyword evidence="4" id="KW-0813">Transport</keyword>
<evidence type="ECO:0000313" key="10">
    <source>
        <dbReference type="Proteomes" id="UP000250275"/>
    </source>
</evidence>